<proteinExistence type="predicted"/>
<dbReference type="InterPro" id="IPR036271">
    <property type="entry name" value="Tet_transcr_reg_TetR-rel_C_sf"/>
</dbReference>
<dbReference type="AlphaFoldDB" id="A0A7I7S2K8"/>
<keyword evidence="7" id="KW-1185">Reference proteome</keyword>
<dbReference type="Gene3D" id="1.10.357.10">
    <property type="entry name" value="Tetracycline Repressor, domain 2"/>
    <property type="match status" value="1"/>
</dbReference>
<gene>
    <name evidence="6" type="ORF">MARA_41380</name>
</gene>
<protein>
    <submittedName>
        <fullName evidence="6">TetR family transcriptional regulator</fullName>
    </submittedName>
</protein>
<evidence type="ECO:0000256" key="2">
    <source>
        <dbReference type="ARBA" id="ARBA00023125"/>
    </source>
</evidence>
<keyword evidence="1" id="KW-0805">Transcription regulation</keyword>
<dbReference type="InterPro" id="IPR009057">
    <property type="entry name" value="Homeodomain-like_sf"/>
</dbReference>
<evidence type="ECO:0000313" key="7">
    <source>
        <dbReference type="Proteomes" id="UP000467428"/>
    </source>
</evidence>
<dbReference type="SUPFAM" id="SSF48498">
    <property type="entry name" value="Tetracyclin repressor-like, C-terminal domain"/>
    <property type="match status" value="1"/>
</dbReference>
<dbReference type="KEGG" id="marz:MARA_41380"/>
<evidence type="ECO:0000313" key="6">
    <source>
        <dbReference type="EMBL" id="BBY50670.1"/>
    </source>
</evidence>
<dbReference type="PANTHER" id="PTHR47506:SF1">
    <property type="entry name" value="HTH-TYPE TRANSCRIPTIONAL REGULATOR YJDC"/>
    <property type="match status" value="1"/>
</dbReference>
<feature type="domain" description="HTH tetR-type" evidence="5">
    <location>
        <begin position="6"/>
        <end position="66"/>
    </location>
</feature>
<dbReference type="Proteomes" id="UP000467428">
    <property type="component" value="Chromosome"/>
</dbReference>
<dbReference type="GO" id="GO:0003677">
    <property type="term" value="F:DNA binding"/>
    <property type="evidence" value="ECO:0007669"/>
    <property type="project" value="UniProtKB-UniRule"/>
</dbReference>
<keyword evidence="2 4" id="KW-0238">DNA-binding</keyword>
<dbReference type="Gene3D" id="1.10.10.60">
    <property type="entry name" value="Homeodomain-like"/>
    <property type="match status" value="1"/>
</dbReference>
<keyword evidence="3" id="KW-0804">Transcription</keyword>
<organism evidence="6 7">
    <name type="scientific">Mycolicibacterium arabiense</name>
    <dbReference type="NCBI Taxonomy" id="1286181"/>
    <lineage>
        <taxon>Bacteria</taxon>
        <taxon>Bacillati</taxon>
        <taxon>Actinomycetota</taxon>
        <taxon>Actinomycetes</taxon>
        <taxon>Mycobacteriales</taxon>
        <taxon>Mycobacteriaceae</taxon>
        <taxon>Mycolicibacterium</taxon>
    </lineage>
</organism>
<geneLocation type="plasmid" evidence="7">
    <name>pjcm18538 dna</name>
</geneLocation>
<dbReference type="SUPFAM" id="SSF46689">
    <property type="entry name" value="Homeodomain-like"/>
    <property type="match status" value="1"/>
</dbReference>
<feature type="DNA-binding region" description="H-T-H motif" evidence="4">
    <location>
        <begin position="29"/>
        <end position="48"/>
    </location>
</feature>
<evidence type="ECO:0000256" key="3">
    <source>
        <dbReference type="ARBA" id="ARBA00023163"/>
    </source>
</evidence>
<dbReference type="PROSITE" id="PS50977">
    <property type="entry name" value="HTH_TETR_2"/>
    <property type="match status" value="1"/>
</dbReference>
<dbReference type="RefSeq" id="WP_163920281.1">
    <property type="nucleotide sequence ID" value="NZ_AP022593.1"/>
</dbReference>
<dbReference type="Pfam" id="PF00440">
    <property type="entry name" value="TetR_N"/>
    <property type="match status" value="1"/>
</dbReference>
<dbReference type="InterPro" id="IPR001647">
    <property type="entry name" value="HTH_TetR"/>
</dbReference>
<evidence type="ECO:0000256" key="1">
    <source>
        <dbReference type="ARBA" id="ARBA00023015"/>
    </source>
</evidence>
<name>A0A7I7S2K8_9MYCO</name>
<dbReference type="EMBL" id="AP022593">
    <property type="protein sequence ID" value="BBY50670.1"/>
    <property type="molecule type" value="Genomic_DNA"/>
</dbReference>
<reference evidence="6 7" key="1">
    <citation type="journal article" date="2019" name="Emerg. Microbes Infect.">
        <title>Comprehensive subspecies identification of 175 nontuberculous mycobacteria species based on 7547 genomic profiles.</title>
        <authorList>
            <person name="Matsumoto Y."/>
            <person name="Kinjo T."/>
            <person name="Motooka D."/>
            <person name="Nabeya D."/>
            <person name="Jung N."/>
            <person name="Uechi K."/>
            <person name="Horii T."/>
            <person name="Iida T."/>
            <person name="Fujita J."/>
            <person name="Nakamura S."/>
        </authorList>
    </citation>
    <scope>NUCLEOTIDE SEQUENCE [LARGE SCALE GENOMIC DNA]</scope>
    <source>
        <strain evidence="6 7">JCM 18538</strain>
    </source>
</reference>
<evidence type="ECO:0000256" key="4">
    <source>
        <dbReference type="PROSITE-ProRule" id="PRU00335"/>
    </source>
</evidence>
<accession>A0A7I7S2K8</accession>
<evidence type="ECO:0000259" key="5">
    <source>
        <dbReference type="PROSITE" id="PS50977"/>
    </source>
</evidence>
<dbReference type="PANTHER" id="PTHR47506">
    <property type="entry name" value="TRANSCRIPTIONAL REGULATORY PROTEIN"/>
    <property type="match status" value="1"/>
</dbReference>
<sequence>MARPPEFDRAEALTEALHLFWERGYDRTSIRDLTGVMGISAPSLYNSFGGKKELYEEAVAEYERSPAVVVGQAIGEPTARDFVEKLLDAAVREYGSDEHPRGCFVISDPLLHENRQLARNAIHDRLRRAVEVGDLPDATDVEALTDYLDVFLRGLSSRARDGADKATLRAAADVALRAWPSGL</sequence>